<dbReference type="eggNOG" id="COG3385">
    <property type="taxonomic scope" value="Bacteria"/>
</dbReference>
<evidence type="ECO:0000313" key="3">
    <source>
        <dbReference type="Proteomes" id="UP000014127"/>
    </source>
</evidence>
<dbReference type="Proteomes" id="UP000014127">
    <property type="component" value="Unassembled WGS sequence"/>
</dbReference>
<comment type="caution">
    <text evidence="2">The sequence shown here is derived from an EMBL/GenBank/DDBJ whole genome shotgun (WGS) entry which is preliminary data.</text>
</comment>
<feature type="domain" description="Transposase DDE" evidence="1">
    <location>
        <begin position="91"/>
        <end position="154"/>
    </location>
</feature>
<dbReference type="EMBL" id="AHYR01000005">
    <property type="protein sequence ID" value="EOT41283.1"/>
    <property type="molecule type" value="Genomic_DNA"/>
</dbReference>
<organism evidence="2 3">
    <name type="scientific">Enterococcus dispar ATCC 51266</name>
    <dbReference type="NCBI Taxonomy" id="1139219"/>
    <lineage>
        <taxon>Bacteria</taxon>
        <taxon>Bacillati</taxon>
        <taxon>Bacillota</taxon>
        <taxon>Bacilli</taxon>
        <taxon>Lactobacillales</taxon>
        <taxon>Enterococcaceae</taxon>
        <taxon>Enterococcus</taxon>
    </lineage>
</organism>
<proteinExistence type="predicted"/>
<name>S1NMX7_9ENTE</name>
<gene>
    <name evidence="2" type="ORF">OMK_01454</name>
</gene>
<reference evidence="2 3" key="1">
    <citation type="submission" date="2013-03" db="EMBL/GenBank/DDBJ databases">
        <title>The Genome Sequence of Enterococcus dispar ATCC_51266 (Illumina only assembly).</title>
        <authorList>
            <consortium name="The Broad Institute Genomics Platform"/>
            <consortium name="The Broad Institute Genome Sequencing Center for Infectious Disease"/>
            <person name="Earl A."/>
            <person name="Russ C."/>
            <person name="Gilmore M."/>
            <person name="Surin D."/>
            <person name="Walker B."/>
            <person name="Young S."/>
            <person name="Zeng Q."/>
            <person name="Gargeya S."/>
            <person name="Fitzgerald M."/>
            <person name="Haas B."/>
            <person name="Abouelleil A."/>
            <person name="Allen A.W."/>
            <person name="Alvarado L."/>
            <person name="Arachchi H.M."/>
            <person name="Berlin A.M."/>
            <person name="Chapman S.B."/>
            <person name="Gainer-Dewar J."/>
            <person name="Goldberg J."/>
            <person name="Griggs A."/>
            <person name="Gujja S."/>
            <person name="Hansen M."/>
            <person name="Howarth C."/>
            <person name="Imamovic A."/>
            <person name="Ireland A."/>
            <person name="Larimer J."/>
            <person name="McCowan C."/>
            <person name="Murphy C."/>
            <person name="Pearson M."/>
            <person name="Poon T.W."/>
            <person name="Priest M."/>
            <person name="Roberts A."/>
            <person name="Saif S."/>
            <person name="Shea T."/>
            <person name="Sisk P."/>
            <person name="Sykes S."/>
            <person name="Wortman J."/>
            <person name="Nusbaum C."/>
            <person name="Birren B."/>
        </authorList>
    </citation>
    <scope>NUCLEOTIDE SEQUENCE [LARGE SCALE GENOMIC DNA]</scope>
    <source>
        <strain evidence="2 3">ATCC 51266</strain>
    </source>
</reference>
<dbReference type="InterPro" id="IPR025668">
    <property type="entry name" value="Tnp_DDE_dom"/>
</dbReference>
<dbReference type="PATRIC" id="fig|1139219.3.peg.1414"/>
<dbReference type="Pfam" id="PF13701">
    <property type="entry name" value="DDE_Tnp_1_4"/>
    <property type="match status" value="1"/>
</dbReference>
<accession>S1NMX7</accession>
<sequence length="201" mass="21968">MHSIGLSEMAARLLTFRDNRSYWIHDNLSLLEQLLFQLIVGYPADSAANSLKGDCFPRLTFPVLGTDHAVNHFPILKPKPKSSFGGQSRLERNTTELLIDLDSAYSDIVGNQEDTDYNARYETNGYHPLVAFDGLTGDLLKAELRSGNVYISNGGGSGALAGTLYPDASLHGHSGAWGQRVCDTGSVRCLRNLPKTLRDSP</sequence>
<protein>
    <recommendedName>
        <fullName evidence="1">Transposase DDE domain-containing protein</fullName>
    </recommendedName>
</protein>
<keyword evidence="3" id="KW-1185">Reference proteome</keyword>
<dbReference type="AlphaFoldDB" id="S1NMX7"/>
<dbReference type="STRING" id="44009.RV01_GL001292"/>
<evidence type="ECO:0000313" key="2">
    <source>
        <dbReference type="EMBL" id="EOT41283.1"/>
    </source>
</evidence>
<dbReference type="HOGENOM" id="CLU_1358669_0_0_9"/>
<evidence type="ECO:0000259" key="1">
    <source>
        <dbReference type="Pfam" id="PF13701"/>
    </source>
</evidence>